<keyword evidence="3" id="KW-0934">Plastid</keyword>
<dbReference type="CDD" id="cd00009">
    <property type="entry name" value="AAA"/>
    <property type="match status" value="1"/>
</dbReference>
<dbReference type="FunFam" id="3.40.50.300:FF:000025">
    <property type="entry name" value="ATP-dependent Clp protease subunit"/>
    <property type="match status" value="1"/>
</dbReference>
<keyword evidence="12" id="KW-1185">Reference proteome</keyword>
<dbReference type="InterPro" id="IPR003959">
    <property type="entry name" value="ATPase_AAA_core"/>
</dbReference>
<keyword evidence="6 11" id="KW-0067">ATP-binding</keyword>
<dbReference type="SUPFAM" id="SSF52540">
    <property type="entry name" value="P-loop containing nucleoside triphosphate hydrolases"/>
    <property type="match status" value="2"/>
</dbReference>
<dbReference type="InterPro" id="IPR050130">
    <property type="entry name" value="ClpA_ClpB"/>
</dbReference>
<evidence type="ECO:0000313" key="12">
    <source>
        <dbReference type="Proteomes" id="UP001057455"/>
    </source>
</evidence>
<protein>
    <submittedName>
        <fullName evidence="11">ATP-dependent Clp protease ATP-binding</fullName>
    </submittedName>
</protein>
<dbReference type="EMBL" id="BLIY01000006">
    <property type="protein sequence ID" value="GFE53489.1"/>
    <property type="molecule type" value="Genomic_DNA"/>
</dbReference>
<keyword evidence="2" id="KW-0150">Chloroplast</keyword>
<evidence type="ECO:0000256" key="9">
    <source>
        <dbReference type="SAM" id="MobiDB-lite"/>
    </source>
</evidence>
<dbReference type="GO" id="GO:0009507">
    <property type="term" value="C:chloroplast"/>
    <property type="evidence" value="ECO:0007669"/>
    <property type="project" value="UniProtKB-SubCell"/>
</dbReference>
<organism evidence="11 12">
    <name type="scientific">Babesia ovis</name>
    <dbReference type="NCBI Taxonomy" id="5869"/>
    <lineage>
        <taxon>Eukaryota</taxon>
        <taxon>Sar</taxon>
        <taxon>Alveolata</taxon>
        <taxon>Apicomplexa</taxon>
        <taxon>Aconoidasida</taxon>
        <taxon>Piroplasmida</taxon>
        <taxon>Babesiidae</taxon>
        <taxon>Babesia</taxon>
    </lineage>
</organism>
<name>A0A9W5WU51_BABOV</name>
<dbReference type="InterPro" id="IPR018368">
    <property type="entry name" value="ClpA/B_CS1"/>
</dbReference>
<keyword evidence="4 8" id="KW-0677">Repeat</keyword>
<dbReference type="InterPro" id="IPR001270">
    <property type="entry name" value="ClpA/B"/>
</dbReference>
<feature type="region of interest" description="Disordered" evidence="9">
    <location>
        <begin position="458"/>
        <end position="482"/>
    </location>
</feature>
<evidence type="ECO:0000256" key="6">
    <source>
        <dbReference type="ARBA" id="ARBA00022840"/>
    </source>
</evidence>
<keyword evidence="11" id="KW-0378">Hydrolase</keyword>
<dbReference type="SUPFAM" id="SSF81923">
    <property type="entry name" value="Double Clp-N motif"/>
    <property type="match status" value="1"/>
</dbReference>
<dbReference type="GO" id="GO:0034605">
    <property type="term" value="P:cellular response to heat"/>
    <property type="evidence" value="ECO:0007669"/>
    <property type="project" value="TreeGrafter"/>
</dbReference>
<evidence type="ECO:0000256" key="3">
    <source>
        <dbReference type="ARBA" id="ARBA00022640"/>
    </source>
</evidence>
<dbReference type="GO" id="GO:0008233">
    <property type="term" value="F:peptidase activity"/>
    <property type="evidence" value="ECO:0007669"/>
    <property type="project" value="UniProtKB-KW"/>
</dbReference>
<accession>A0A9W5WU51</accession>
<dbReference type="InterPro" id="IPR004176">
    <property type="entry name" value="Clp_R_N"/>
</dbReference>
<dbReference type="InterPro" id="IPR019489">
    <property type="entry name" value="Clp_ATPase_C"/>
</dbReference>
<keyword evidence="7" id="KW-0143">Chaperone</keyword>
<evidence type="ECO:0000256" key="7">
    <source>
        <dbReference type="ARBA" id="ARBA00023186"/>
    </source>
</evidence>
<dbReference type="GO" id="GO:0016887">
    <property type="term" value="F:ATP hydrolysis activity"/>
    <property type="evidence" value="ECO:0007669"/>
    <property type="project" value="InterPro"/>
</dbReference>
<evidence type="ECO:0000256" key="8">
    <source>
        <dbReference type="PROSITE-ProRule" id="PRU01251"/>
    </source>
</evidence>
<evidence type="ECO:0000259" key="10">
    <source>
        <dbReference type="PROSITE" id="PS51903"/>
    </source>
</evidence>
<dbReference type="InterPro" id="IPR036628">
    <property type="entry name" value="Clp_N_dom_sf"/>
</dbReference>
<evidence type="ECO:0000256" key="4">
    <source>
        <dbReference type="ARBA" id="ARBA00022737"/>
    </source>
</evidence>
<dbReference type="InterPro" id="IPR003593">
    <property type="entry name" value="AAA+_ATPase"/>
</dbReference>
<dbReference type="InterPro" id="IPR041546">
    <property type="entry name" value="ClpA/ClpB_AAA_lid"/>
</dbReference>
<dbReference type="OrthoDB" id="47330at2759"/>
<sequence length="909" mass="101212">MLSQEEARKEAVGQIGIKHIFQALVYLDAGVASQVMTHLGVNSKRVREVITKLTVIPKEQNESTIGVMTFSKEAKEALQLSAVEADKMGHGTIETEHILLGVIGAQSHSMTQIINMLGINLDEIRNLTMKYIADQKKHADEEPQHDTWKQALNQYSYIPAHGRPEDMMRDVYGNSPLNAFTVDLTQKAEEGKLQKVLCRSVEIDRAIRTLCRRHKRNPILIGEPGVGKTAVVEGIAMQLLEGHVMENMRNKRIRQLDIGLMVAGARFRGQFEERLTKLIEEIKSMNDIILVIDEAHMIVGAGAGEGALDAANLLKPSLARGEIQCIAITTPKEYRKHFEKDAALSRRFQPIYVNEPSDKDTREILYATAEACGKYHKVNYNTDAVDMALKYAKQFLPDRYLPDKAIDIIDEAGSLAKIRYHEQVAGLYNESGVESTLDTSTKGTITEKQTLGLFDRIKSDGTSSETVNPPMNTETETKDESTGVYKGYQVDKKLEAELLLSDYSSDDYYTSDDQLSDIGDTTPICEVNTEHVAEVVSAWTGIPLNKLSQGEVDAMKNMENELHKTVIGHEDAVKHISKAIRRAKTKIKNPDRPIGSFLFCGPPGVGKSEIARALTKLLFTKENLIKLDMSEYNEPHSISRILGSPPGYKGHDSGGQLTEKLRKNPYSVVMFDEIEKAHRDVLNVLLQILEDGKLTDSRNQTVSFKNAVIIMTSNIGSSLIEKSSNGVHSFGFNIDTNTDPESSYQKVKHQVCEELKNMFKPELIDRIDDVILFKPLNEDQLKQIAILMMQDTVNRAKENGIQVTVDDSFVEYILKLPRDSKGGARPLRRIITTNLDDTLSDFLISPDYIPGLKYRIAVDENSQVVLKAEAPKEAAGTPTEQVTPPPAIIVHNSGSELLPLLPTPNEVDV</sequence>
<dbReference type="AlphaFoldDB" id="A0A9W5WU51"/>
<evidence type="ECO:0000313" key="11">
    <source>
        <dbReference type="EMBL" id="GFE53489.1"/>
    </source>
</evidence>
<dbReference type="Pfam" id="PF02861">
    <property type="entry name" value="Clp_N"/>
    <property type="match status" value="1"/>
</dbReference>
<feature type="compositionally biased region" description="Polar residues" evidence="9">
    <location>
        <begin position="460"/>
        <end position="474"/>
    </location>
</feature>
<dbReference type="Gene3D" id="3.40.50.300">
    <property type="entry name" value="P-loop containing nucleotide triphosphate hydrolases"/>
    <property type="match status" value="2"/>
</dbReference>
<dbReference type="SMART" id="SM00382">
    <property type="entry name" value="AAA"/>
    <property type="match status" value="2"/>
</dbReference>
<dbReference type="PRINTS" id="PR00300">
    <property type="entry name" value="CLPPROTEASEA"/>
</dbReference>
<dbReference type="SMART" id="SM01086">
    <property type="entry name" value="ClpB_D2-small"/>
    <property type="match status" value="1"/>
</dbReference>
<dbReference type="GO" id="GO:0005524">
    <property type="term" value="F:ATP binding"/>
    <property type="evidence" value="ECO:0007669"/>
    <property type="project" value="UniProtKB-KW"/>
</dbReference>
<keyword evidence="5" id="KW-0547">Nucleotide-binding</keyword>
<dbReference type="Gene3D" id="1.10.8.60">
    <property type="match status" value="2"/>
</dbReference>
<dbReference type="PROSITE" id="PS00870">
    <property type="entry name" value="CLPAB_1"/>
    <property type="match status" value="1"/>
</dbReference>
<dbReference type="PANTHER" id="PTHR11638">
    <property type="entry name" value="ATP-DEPENDENT CLP PROTEASE"/>
    <property type="match status" value="1"/>
</dbReference>
<feature type="domain" description="Clp R" evidence="10">
    <location>
        <begin position="1"/>
        <end position="134"/>
    </location>
</feature>
<keyword evidence="11" id="KW-0645">Protease</keyword>
<dbReference type="Pfam" id="PF07724">
    <property type="entry name" value="AAA_2"/>
    <property type="match status" value="1"/>
</dbReference>
<dbReference type="PANTHER" id="PTHR11638:SF155">
    <property type="entry name" value="CHAPERONE PROTEIN CLPC1, CHLOROPLASTIC-LIKE"/>
    <property type="match status" value="1"/>
</dbReference>
<dbReference type="GO" id="GO:0006508">
    <property type="term" value="P:proteolysis"/>
    <property type="evidence" value="ECO:0007669"/>
    <property type="project" value="UniProtKB-KW"/>
</dbReference>
<dbReference type="Pfam" id="PF10431">
    <property type="entry name" value="ClpB_D2-small"/>
    <property type="match status" value="1"/>
</dbReference>
<dbReference type="CDD" id="cd19499">
    <property type="entry name" value="RecA-like_ClpB_Hsp104-like"/>
    <property type="match status" value="1"/>
</dbReference>
<evidence type="ECO:0000256" key="1">
    <source>
        <dbReference type="ARBA" id="ARBA00004229"/>
    </source>
</evidence>
<gene>
    <name evidence="11" type="ORF">BaOVIS_008930</name>
</gene>
<dbReference type="Pfam" id="PF17871">
    <property type="entry name" value="AAA_lid_9"/>
    <property type="match status" value="1"/>
</dbReference>
<dbReference type="Gene3D" id="1.10.1780.10">
    <property type="entry name" value="Clp, N-terminal domain"/>
    <property type="match status" value="1"/>
</dbReference>
<proteinExistence type="predicted"/>
<dbReference type="Pfam" id="PF00004">
    <property type="entry name" value="AAA"/>
    <property type="match status" value="1"/>
</dbReference>
<evidence type="ECO:0000256" key="5">
    <source>
        <dbReference type="ARBA" id="ARBA00022741"/>
    </source>
</evidence>
<reference evidence="11" key="1">
    <citation type="submission" date="2019-12" db="EMBL/GenBank/DDBJ databases">
        <title>Genome sequence of Babesia ovis.</title>
        <authorList>
            <person name="Yamagishi J."/>
            <person name="Sevinc F."/>
            <person name="Xuan X."/>
        </authorList>
    </citation>
    <scope>NUCLEOTIDE SEQUENCE</scope>
    <source>
        <strain evidence="11">Selcuk</strain>
    </source>
</reference>
<dbReference type="InterPro" id="IPR027417">
    <property type="entry name" value="P-loop_NTPase"/>
</dbReference>
<comment type="caution">
    <text evidence="11">The sequence shown here is derived from an EMBL/GenBank/DDBJ whole genome shotgun (WGS) entry which is preliminary data.</text>
</comment>
<dbReference type="PROSITE" id="PS51903">
    <property type="entry name" value="CLP_R"/>
    <property type="match status" value="1"/>
</dbReference>
<comment type="subcellular location">
    <subcellularLocation>
        <location evidence="1">Plastid</location>
        <location evidence="1">Chloroplast</location>
    </subcellularLocation>
</comment>
<evidence type="ECO:0000256" key="2">
    <source>
        <dbReference type="ARBA" id="ARBA00022528"/>
    </source>
</evidence>
<dbReference type="Proteomes" id="UP001057455">
    <property type="component" value="Unassembled WGS sequence"/>
</dbReference>